<name>A0A0B4DJW9_PSEPS</name>
<dbReference type="AlphaFoldDB" id="A0A0B4DJW9"/>
<evidence type="ECO:0000313" key="3">
    <source>
        <dbReference type="Proteomes" id="UP000031196"/>
    </source>
</evidence>
<accession>A0A0B4DJW9</accession>
<evidence type="ECO:0000256" key="1">
    <source>
        <dbReference type="SAM" id="SignalP"/>
    </source>
</evidence>
<evidence type="ECO:0000313" key="2">
    <source>
        <dbReference type="EMBL" id="KIC66996.1"/>
    </source>
</evidence>
<sequence length="235" mass="22405">MRKGRTPALAAGAAAVVVLLLTGCGGTQASLTAGARPASESATATPTATPLAHTLCSTVNAEQTAAASTYVCTEDESGRLVWLEAAEAKGVTEKLAAAAAAKAAADKAAADKAAADKAAADKAAADKAAADAAAAAEAAARQAAEARAAQEAAAAQAAAEAAAKAAAPPAPVAPAVPGTNPGCDPNYSGCVPIASDVDCAGGSGNGPAYVSGPVQVIGRDIYGLDADHDGVGCER</sequence>
<comment type="caution">
    <text evidence="2">The sequence shown here is derived from an EMBL/GenBank/DDBJ whole genome shotgun (WGS) entry which is preliminary data.</text>
</comment>
<dbReference type="PROSITE" id="PS51257">
    <property type="entry name" value="PROKAR_LIPOPROTEIN"/>
    <property type="match status" value="1"/>
</dbReference>
<organism evidence="2 3">
    <name type="scientific">Pseudarthrobacter phenanthrenivorans</name>
    <name type="common">Arthrobacter phenanthrenivorans</name>
    <dbReference type="NCBI Taxonomy" id="361575"/>
    <lineage>
        <taxon>Bacteria</taxon>
        <taxon>Bacillati</taxon>
        <taxon>Actinomycetota</taxon>
        <taxon>Actinomycetes</taxon>
        <taxon>Micrococcales</taxon>
        <taxon>Micrococcaceae</taxon>
        <taxon>Pseudarthrobacter</taxon>
    </lineage>
</organism>
<feature type="chain" id="PRO_5002089103" description="Excalibur calcium-binding domain-containing protein" evidence="1">
    <location>
        <begin position="30"/>
        <end position="235"/>
    </location>
</feature>
<reference evidence="2 3" key="1">
    <citation type="submission" date="2014-12" db="EMBL/GenBank/DDBJ databases">
        <title>Genome sequencing of Arthrobacter phenanthrenivorans SWC37.</title>
        <authorList>
            <person name="Tan P.W."/>
            <person name="Chan K.-G."/>
        </authorList>
    </citation>
    <scope>NUCLEOTIDE SEQUENCE [LARGE SCALE GENOMIC DNA]</scope>
    <source>
        <strain evidence="2 3">SWC37</strain>
    </source>
</reference>
<protein>
    <recommendedName>
        <fullName evidence="4">Excalibur calcium-binding domain-containing protein</fullName>
    </recommendedName>
</protein>
<gene>
    <name evidence="2" type="ORF">RM50_09595</name>
</gene>
<feature type="signal peptide" evidence="1">
    <location>
        <begin position="1"/>
        <end position="29"/>
    </location>
</feature>
<proteinExistence type="predicted"/>
<keyword evidence="1" id="KW-0732">Signal</keyword>
<evidence type="ECO:0008006" key="4">
    <source>
        <dbReference type="Google" id="ProtNLM"/>
    </source>
</evidence>
<dbReference type="EMBL" id="JWTB01000018">
    <property type="protein sequence ID" value="KIC66996.1"/>
    <property type="molecule type" value="Genomic_DNA"/>
</dbReference>
<dbReference type="Proteomes" id="UP000031196">
    <property type="component" value="Unassembled WGS sequence"/>
</dbReference>